<dbReference type="InterPro" id="IPR029063">
    <property type="entry name" value="SAM-dependent_MTases_sf"/>
</dbReference>
<evidence type="ECO:0000256" key="3">
    <source>
        <dbReference type="SAM" id="MobiDB-lite"/>
    </source>
</evidence>
<feature type="region of interest" description="Disordered" evidence="3">
    <location>
        <begin position="194"/>
        <end position="226"/>
    </location>
</feature>
<evidence type="ECO:0000313" key="6">
    <source>
        <dbReference type="Proteomes" id="UP001596409"/>
    </source>
</evidence>
<dbReference type="InterPro" id="IPR041698">
    <property type="entry name" value="Methyltransf_25"/>
</dbReference>
<evidence type="ECO:0000256" key="1">
    <source>
        <dbReference type="ARBA" id="ARBA00022603"/>
    </source>
</evidence>
<gene>
    <name evidence="5" type="ORF">ACFQMH_22930</name>
</gene>
<feature type="compositionally biased region" description="Basic and acidic residues" evidence="3">
    <location>
        <begin position="217"/>
        <end position="226"/>
    </location>
</feature>
<organism evidence="5 6">
    <name type="scientific">Streptomyces viridiviolaceus</name>
    <dbReference type="NCBI Taxonomy" id="68282"/>
    <lineage>
        <taxon>Bacteria</taxon>
        <taxon>Bacillati</taxon>
        <taxon>Actinomycetota</taxon>
        <taxon>Actinomycetes</taxon>
        <taxon>Kitasatosporales</taxon>
        <taxon>Streptomycetaceae</taxon>
        <taxon>Streptomyces</taxon>
    </lineage>
</organism>
<name>A0ABW2E6T6_9ACTN</name>
<proteinExistence type="predicted"/>
<evidence type="ECO:0000259" key="4">
    <source>
        <dbReference type="Pfam" id="PF13649"/>
    </source>
</evidence>
<dbReference type="EC" id="2.1.1.64" evidence="5"/>
<dbReference type="EC" id="2.1.1.222" evidence="5"/>
<dbReference type="Gene3D" id="3.40.50.150">
    <property type="entry name" value="Vaccinia Virus protein VP39"/>
    <property type="match status" value="1"/>
</dbReference>
<protein>
    <submittedName>
        <fullName evidence="5">Class I SAM-dependent methyltransferase</fullName>
        <ecNumber evidence="5">2.1.1.222</ecNumber>
        <ecNumber evidence="5">2.1.1.64</ecNumber>
    </submittedName>
</protein>
<feature type="domain" description="Methyltransferase" evidence="4">
    <location>
        <begin position="54"/>
        <end position="144"/>
    </location>
</feature>
<dbReference type="PANTHER" id="PTHR43861">
    <property type="entry name" value="TRANS-ACONITATE 2-METHYLTRANSFERASE-RELATED"/>
    <property type="match status" value="1"/>
</dbReference>
<dbReference type="GO" id="GO:0102208">
    <property type="term" value="F:2-polyprenyl-6-hydroxyphenol methylase activity"/>
    <property type="evidence" value="ECO:0007669"/>
    <property type="project" value="UniProtKB-EC"/>
</dbReference>
<dbReference type="GO" id="GO:0061542">
    <property type="term" value="F:3-demethylubiquinol 3-O-methyltransferase activity"/>
    <property type="evidence" value="ECO:0007669"/>
    <property type="project" value="UniProtKB-EC"/>
</dbReference>
<keyword evidence="2 5" id="KW-0808">Transferase</keyword>
<dbReference type="GO" id="GO:0032259">
    <property type="term" value="P:methylation"/>
    <property type="evidence" value="ECO:0007669"/>
    <property type="project" value="UniProtKB-KW"/>
</dbReference>
<reference evidence="6" key="1">
    <citation type="journal article" date="2019" name="Int. J. Syst. Evol. Microbiol.">
        <title>The Global Catalogue of Microorganisms (GCM) 10K type strain sequencing project: providing services to taxonomists for standard genome sequencing and annotation.</title>
        <authorList>
            <consortium name="The Broad Institute Genomics Platform"/>
            <consortium name="The Broad Institute Genome Sequencing Center for Infectious Disease"/>
            <person name="Wu L."/>
            <person name="Ma J."/>
        </authorList>
    </citation>
    <scope>NUCLEOTIDE SEQUENCE [LARGE SCALE GENOMIC DNA]</scope>
    <source>
        <strain evidence="6">JCM 4855</strain>
    </source>
</reference>
<dbReference type="CDD" id="cd02440">
    <property type="entry name" value="AdoMet_MTases"/>
    <property type="match status" value="1"/>
</dbReference>
<comment type="caution">
    <text evidence="5">The sequence shown here is derived from an EMBL/GenBank/DDBJ whole genome shotgun (WGS) entry which is preliminary data.</text>
</comment>
<dbReference type="SUPFAM" id="SSF53335">
    <property type="entry name" value="S-adenosyl-L-methionine-dependent methyltransferases"/>
    <property type="match status" value="1"/>
</dbReference>
<dbReference type="PANTHER" id="PTHR43861:SF1">
    <property type="entry name" value="TRANS-ACONITATE 2-METHYLTRANSFERASE"/>
    <property type="match status" value="1"/>
</dbReference>
<dbReference type="Proteomes" id="UP001596409">
    <property type="component" value="Unassembled WGS sequence"/>
</dbReference>
<evidence type="ECO:0000313" key="5">
    <source>
        <dbReference type="EMBL" id="MFC7014517.1"/>
    </source>
</evidence>
<evidence type="ECO:0000256" key="2">
    <source>
        <dbReference type="ARBA" id="ARBA00022679"/>
    </source>
</evidence>
<dbReference type="Pfam" id="PF13649">
    <property type="entry name" value="Methyltransf_25"/>
    <property type="match status" value="1"/>
</dbReference>
<keyword evidence="6" id="KW-1185">Reference proteome</keyword>
<dbReference type="EMBL" id="JBHSYM010000049">
    <property type="protein sequence ID" value="MFC7014517.1"/>
    <property type="molecule type" value="Genomic_DNA"/>
</dbReference>
<dbReference type="RefSeq" id="WP_189875931.1">
    <property type="nucleotide sequence ID" value="NZ_BMWA01000018.1"/>
</dbReference>
<accession>A0ABW2E6T6</accession>
<sequence length="226" mass="25001">MTAEELNARAWTLYGRRQLVRAYMPPVPQRINWSPWEGVGPGAEILGDIAGRRILDIGSGAGHHAVHLAQRYGAHVTGIELSPTQYERATSTHGRVPGVHFVRGDLVEYHTGGDGFDAAYAIGSLAFIDPHRALPALRNVLLPGAPLVLSLLHTDLNGRGPSPMVQPREQTILLKGEPPLPTQMWVLRPRLWEDQPVRPRPPRHPLPSHVRGRIRQRRDGPGVKQP</sequence>
<keyword evidence="1 5" id="KW-0489">Methyltransferase</keyword>